<gene>
    <name evidence="5" type="primary">Cc42m</name>
    <name evidence="5" type="ORF">PTEBUR_R07425</name>
</gene>
<proteinExistence type="predicted"/>
<keyword evidence="1 2" id="KW-0175">Coiled coil</keyword>
<feature type="non-terminal residue" evidence="5">
    <location>
        <position position="309"/>
    </location>
</feature>
<dbReference type="PANTHER" id="PTHR21683:SF9">
    <property type="entry name" value="CILIA- AND FLAGELLA-ASSOCIATED PROTEIN 73"/>
    <property type="match status" value="1"/>
</dbReference>
<evidence type="ECO:0000256" key="2">
    <source>
        <dbReference type="SAM" id="Coils"/>
    </source>
</evidence>
<dbReference type="PANTHER" id="PTHR21683">
    <property type="entry name" value="COILED-COIL DOMAIN-CONTAINING PROTEIN 42 LIKE-2-LIKE-RELATED"/>
    <property type="match status" value="1"/>
</dbReference>
<reference evidence="5 6" key="1">
    <citation type="submission" date="2019-09" db="EMBL/GenBank/DDBJ databases">
        <title>Bird 10,000 Genomes (B10K) Project - Family phase.</title>
        <authorList>
            <person name="Zhang G."/>
        </authorList>
    </citation>
    <scope>NUCLEOTIDE SEQUENCE [LARGE SCALE GENOMIC DNA]</scope>
    <source>
        <strain evidence="5">B10K-DU-027-49</strain>
        <tissue evidence="5">Muscle</tissue>
    </source>
</reference>
<dbReference type="GO" id="GO:0005856">
    <property type="term" value="C:cytoskeleton"/>
    <property type="evidence" value="ECO:0007669"/>
    <property type="project" value="UniProtKB-ARBA"/>
</dbReference>
<dbReference type="Pfam" id="PF13863">
    <property type="entry name" value="DUF4200"/>
    <property type="match status" value="1"/>
</dbReference>
<evidence type="ECO:0000256" key="1">
    <source>
        <dbReference type="ARBA" id="ARBA00023054"/>
    </source>
</evidence>
<feature type="coiled-coil region" evidence="2">
    <location>
        <begin position="177"/>
        <end position="211"/>
    </location>
</feature>
<comment type="caution">
    <text evidence="5">The sequence shown here is derived from an EMBL/GenBank/DDBJ whole genome shotgun (WGS) entry which is preliminary data.</text>
</comment>
<evidence type="ECO:0000313" key="5">
    <source>
        <dbReference type="EMBL" id="NWU61805.1"/>
    </source>
</evidence>
<dbReference type="InterPro" id="IPR051147">
    <property type="entry name" value="CFAP_domain-containing"/>
</dbReference>
<dbReference type="EMBL" id="VYZE01000039">
    <property type="protein sequence ID" value="NWU61805.1"/>
    <property type="molecule type" value="Genomic_DNA"/>
</dbReference>
<feature type="non-terminal residue" evidence="5">
    <location>
        <position position="1"/>
    </location>
</feature>
<evidence type="ECO:0000256" key="3">
    <source>
        <dbReference type="SAM" id="MobiDB-lite"/>
    </source>
</evidence>
<dbReference type="AlphaFoldDB" id="A0A7K5Y909"/>
<feature type="domain" description="DUF4200" evidence="4">
    <location>
        <begin position="15"/>
        <end position="129"/>
    </location>
</feature>
<dbReference type="Gene3D" id="1.10.287.2610">
    <property type="match status" value="1"/>
</dbReference>
<dbReference type="OrthoDB" id="10264298at2759"/>
<evidence type="ECO:0000259" key="4">
    <source>
        <dbReference type="Pfam" id="PF13863"/>
    </source>
</evidence>
<organism evidence="5 6">
    <name type="scientific">Pterocles burchelli</name>
    <dbReference type="NCBI Taxonomy" id="2585816"/>
    <lineage>
        <taxon>Eukaryota</taxon>
        <taxon>Metazoa</taxon>
        <taxon>Chordata</taxon>
        <taxon>Craniata</taxon>
        <taxon>Vertebrata</taxon>
        <taxon>Euteleostomi</taxon>
        <taxon>Archelosauria</taxon>
        <taxon>Archosauria</taxon>
        <taxon>Dinosauria</taxon>
        <taxon>Saurischia</taxon>
        <taxon>Theropoda</taxon>
        <taxon>Coelurosauria</taxon>
        <taxon>Aves</taxon>
        <taxon>Neognathae</taxon>
        <taxon>Neoaves</taxon>
        <taxon>Columbimorphae</taxon>
        <taxon>Pterocliformes</taxon>
        <taxon>Pteroclidae</taxon>
        <taxon>Pterocles</taxon>
    </lineage>
</organism>
<feature type="coiled-coil region" evidence="2">
    <location>
        <begin position="87"/>
        <end position="121"/>
    </location>
</feature>
<sequence length="309" mass="35136">VPAWDPPPRLPSTRLLRKRRELAEGERVLQSRREEFRQRMEQLEQRRQQLEQRRAQLGDTRREFDASRKASAARWERALRRVGEARAQGQGAEATRLRRELEGLQQRRERLAQRLRSLQGCGDYLRGVLARMARFQDVPAMLAHFGALAGARAALAQELAAGRERLVQGQARLRWYREEADGEILRASDELSQLQARLEAARRDVLQGESRWAQVRSTATQQALRLGQIKLAVLNLFQLVTAQLDVPADVALEDTEAQLDTMLLCVQDLAAICAQPRPRERGPRPQRLPAATSTRAPRHGGPRVPLSQK</sequence>
<accession>A0A7K5Y909</accession>
<feature type="coiled-coil region" evidence="2">
    <location>
        <begin position="26"/>
        <end position="63"/>
    </location>
</feature>
<dbReference type="InterPro" id="IPR025252">
    <property type="entry name" value="DUF4200"/>
</dbReference>
<protein>
    <submittedName>
        <fullName evidence="5">CC42M protein</fullName>
    </submittedName>
</protein>
<feature type="region of interest" description="Disordered" evidence="3">
    <location>
        <begin position="276"/>
        <end position="309"/>
    </location>
</feature>
<evidence type="ECO:0000313" key="6">
    <source>
        <dbReference type="Proteomes" id="UP000522270"/>
    </source>
</evidence>
<dbReference type="Proteomes" id="UP000522270">
    <property type="component" value="Unassembled WGS sequence"/>
</dbReference>
<keyword evidence="6" id="KW-1185">Reference proteome</keyword>
<name>A0A7K5Y909_9AVES</name>